<dbReference type="PANTHER" id="PTHR12940:SF0">
    <property type="entry name" value="SPLICING FACTOR ESS-2 HOMOLOG"/>
    <property type="match status" value="1"/>
</dbReference>
<feature type="compositionally biased region" description="Pro residues" evidence="4">
    <location>
        <begin position="503"/>
        <end position="520"/>
    </location>
</feature>
<dbReference type="InterPro" id="IPR019148">
    <property type="entry name" value="Nuclear_protein_DGCR14_ESS-2"/>
</dbReference>
<comment type="caution">
    <text evidence="5">The sequence shown here is derived from an EMBL/GenBank/DDBJ whole genome shotgun (WGS) entry which is preliminary data.</text>
</comment>
<evidence type="ECO:0000256" key="1">
    <source>
        <dbReference type="ARBA" id="ARBA00004123"/>
    </source>
</evidence>
<keyword evidence="6" id="KW-1185">Reference proteome</keyword>
<dbReference type="EMBL" id="CATQJA010002644">
    <property type="protein sequence ID" value="CAJ0576511.1"/>
    <property type="molecule type" value="Genomic_DNA"/>
</dbReference>
<dbReference type="Proteomes" id="UP001177023">
    <property type="component" value="Unassembled WGS sequence"/>
</dbReference>
<comment type="similarity">
    <text evidence="2">Belongs to the ESS2 family.</text>
</comment>
<protein>
    <submittedName>
        <fullName evidence="5">Uncharacterized protein</fullName>
    </submittedName>
</protein>
<evidence type="ECO:0000313" key="5">
    <source>
        <dbReference type="EMBL" id="CAJ0576511.1"/>
    </source>
</evidence>
<sequence>MSVEDVDRRAKYAVIPKSVNETKVVKLQLKELKTQKEVRTVLPEEKYVSGLEKIIVRDYFPELPILKAKQDYMDAVARNDVAKMRELQLRYSTNRRTERRTSPLAGTRKATSPIKRGVDDETPNIFDPETPGPAETVRPGSPAWNEEEGDNEAELARQKAKKRKKEQLSVDGYLNTFTSEDNASFEELTDLMDQREKVQNAWIYRNAERHNKELIYRAPDMLMAADAQLALRDAPEYAKVKPIELDNWNYTARNSVLFHPAGAELTQQEMIERAAKNQREINKVATRFPGDLKNKPSGASMARAAFMQAQVQAGKIDVTGKELGLSDAALGILATPTVVPGVDDSPLMTWGEIDGTPFRLDGSDIEPQMSNAPTFKIPEIPMRDHVARNITDTIAQRYRDKRQNAIKNAEAVHKSPGFGSSRYSDKLARMSPAARALVTNKLGIRLGTASPSPSTTPETPYTPNSFKSPMSTLVRRTPGMARKSTPSAVGSITDNLLNISTPKAPPPSTKESPGPSPTPQQPSTSSSGRAKASDYF</sequence>
<name>A0AA36G363_9BILA</name>
<feature type="region of interest" description="Disordered" evidence="4">
    <location>
        <begin position="445"/>
        <end position="536"/>
    </location>
</feature>
<comment type="subcellular location">
    <subcellularLocation>
        <location evidence="1">Nucleus</location>
    </subcellularLocation>
</comment>
<evidence type="ECO:0000256" key="2">
    <source>
        <dbReference type="ARBA" id="ARBA00009072"/>
    </source>
</evidence>
<evidence type="ECO:0000313" key="6">
    <source>
        <dbReference type="Proteomes" id="UP001177023"/>
    </source>
</evidence>
<dbReference type="PANTHER" id="PTHR12940">
    <property type="entry name" value="ES-2 PROTEIN - RELATED"/>
    <property type="match status" value="1"/>
</dbReference>
<feature type="compositionally biased region" description="Low complexity" evidence="4">
    <location>
        <begin position="448"/>
        <end position="465"/>
    </location>
</feature>
<organism evidence="5 6">
    <name type="scientific">Mesorhabditis spiculigera</name>
    <dbReference type="NCBI Taxonomy" id="96644"/>
    <lineage>
        <taxon>Eukaryota</taxon>
        <taxon>Metazoa</taxon>
        <taxon>Ecdysozoa</taxon>
        <taxon>Nematoda</taxon>
        <taxon>Chromadorea</taxon>
        <taxon>Rhabditida</taxon>
        <taxon>Rhabditina</taxon>
        <taxon>Rhabditomorpha</taxon>
        <taxon>Rhabditoidea</taxon>
        <taxon>Rhabditidae</taxon>
        <taxon>Mesorhabditinae</taxon>
        <taxon>Mesorhabditis</taxon>
    </lineage>
</organism>
<feature type="region of interest" description="Disordered" evidence="4">
    <location>
        <begin position="93"/>
        <end position="150"/>
    </location>
</feature>
<proteinExistence type="inferred from homology"/>
<dbReference type="GO" id="GO:0071013">
    <property type="term" value="C:catalytic step 2 spliceosome"/>
    <property type="evidence" value="ECO:0007669"/>
    <property type="project" value="TreeGrafter"/>
</dbReference>
<gene>
    <name evidence="5" type="ORF">MSPICULIGERA_LOCUS14802</name>
</gene>
<feature type="compositionally biased region" description="Polar residues" evidence="4">
    <location>
        <begin position="484"/>
        <end position="501"/>
    </location>
</feature>
<keyword evidence="3" id="KW-0539">Nucleus</keyword>
<evidence type="ECO:0000256" key="3">
    <source>
        <dbReference type="ARBA" id="ARBA00023242"/>
    </source>
</evidence>
<accession>A0AA36G363</accession>
<dbReference type="AlphaFoldDB" id="A0AA36G363"/>
<feature type="non-terminal residue" evidence="5">
    <location>
        <position position="536"/>
    </location>
</feature>
<reference evidence="5" key="1">
    <citation type="submission" date="2023-06" db="EMBL/GenBank/DDBJ databases">
        <authorList>
            <person name="Delattre M."/>
        </authorList>
    </citation>
    <scope>NUCLEOTIDE SEQUENCE</scope>
    <source>
        <strain evidence="5">AF72</strain>
    </source>
</reference>
<evidence type="ECO:0000256" key="4">
    <source>
        <dbReference type="SAM" id="MobiDB-lite"/>
    </source>
</evidence>
<dbReference type="Pfam" id="PF09751">
    <property type="entry name" value="Es2"/>
    <property type="match status" value="1"/>
</dbReference>